<dbReference type="OrthoDB" id="3385086at2"/>
<dbReference type="STRING" id="926562.Oweho_1190"/>
<dbReference type="KEGG" id="oho:Oweho_1190"/>
<dbReference type="EMBL" id="CP003156">
    <property type="protein sequence ID" value="AEV32195.1"/>
    <property type="molecule type" value="Genomic_DNA"/>
</dbReference>
<dbReference type="GO" id="GO:0016020">
    <property type="term" value="C:membrane"/>
    <property type="evidence" value="ECO:0007669"/>
    <property type="project" value="UniProtKB-SubCell"/>
</dbReference>
<dbReference type="Pfam" id="PF13564">
    <property type="entry name" value="DoxX_2"/>
    <property type="match status" value="1"/>
</dbReference>
<gene>
    <name evidence="6" type="ordered locus">Oweho_1190</name>
</gene>
<dbReference type="RefSeq" id="WP_014201555.1">
    <property type="nucleotide sequence ID" value="NC_016599.1"/>
</dbReference>
<dbReference type="HOGENOM" id="CLU_126433_0_1_10"/>
<protein>
    <submittedName>
        <fullName evidence="6">DoxX protein</fullName>
    </submittedName>
</protein>
<comment type="subcellular location">
    <subcellularLocation>
        <location evidence="1">Membrane</location>
        <topology evidence="1">Multi-pass membrane protein</topology>
    </subcellularLocation>
</comment>
<evidence type="ECO:0000256" key="2">
    <source>
        <dbReference type="ARBA" id="ARBA00022692"/>
    </source>
</evidence>
<accession>G8R605</accession>
<dbReference type="Proteomes" id="UP000005631">
    <property type="component" value="Chromosome"/>
</dbReference>
<evidence type="ECO:0000256" key="5">
    <source>
        <dbReference type="SAM" id="Phobius"/>
    </source>
</evidence>
<feature type="transmembrane region" description="Helical" evidence="5">
    <location>
        <begin position="42"/>
        <end position="63"/>
    </location>
</feature>
<keyword evidence="2 5" id="KW-0812">Transmembrane</keyword>
<evidence type="ECO:0000256" key="4">
    <source>
        <dbReference type="ARBA" id="ARBA00023136"/>
    </source>
</evidence>
<feature type="transmembrane region" description="Helical" evidence="5">
    <location>
        <begin position="75"/>
        <end position="97"/>
    </location>
</feature>
<keyword evidence="3 5" id="KW-1133">Transmembrane helix</keyword>
<dbReference type="AlphaFoldDB" id="G8R605"/>
<organism evidence="6 7">
    <name type="scientific">Owenweeksia hongkongensis (strain DSM 17368 / CIP 108786 / JCM 12287 / NRRL B-23963 / UST20020801)</name>
    <dbReference type="NCBI Taxonomy" id="926562"/>
    <lineage>
        <taxon>Bacteria</taxon>
        <taxon>Pseudomonadati</taxon>
        <taxon>Bacteroidota</taxon>
        <taxon>Flavobacteriia</taxon>
        <taxon>Flavobacteriales</taxon>
        <taxon>Owenweeksiaceae</taxon>
        <taxon>Owenweeksia</taxon>
    </lineage>
</organism>
<evidence type="ECO:0000313" key="6">
    <source>
        <dbReference type="EMBL" id="AEV32195.1"/>
    </source>
</evidence>
<keyword evidence="4 5" id="KW-0472">Membrane</keyword>
<reference evidence="6 7" key="1">
    <citation type="journal article" date="2012" name="Stand. Genomic Sci.">
        <title>Genome sequence of the orange-pigmented seawater bacterium Owenweeksia hongkongensis type strain (UST20020801(T)).</title>
        <authorList>
            <person name="Riedel T."/>
            <person name="Held B."/>
            <person name="Nolan M."/>
            <person name="Lucas S."/>
            <person name="Lapidus A."/>
            <person name="Tice H."/>
            <person name="Del Rio T.G."/>
            <person name="Cheng J.F."/>
            <person name="Han C."/>
            <person name="Tapia R."/>
            <person name="Goodwin L.A."/>
            <person name="Pitluck S."/>
            <person name="Liolios K."/>
            <person name="Mavromatis K."/>
            <person name="Pagani I."/>
            <person name="Ivanova N."/>
            <person name="Mikhailova N."/>
            <person name="Pati A."/>
            <person name="Chen A."/>
            <person name="Palaniappan K."/>
            <person name="Rohde M."/>
            <person name="Tindall B.J."/>
            <person name="Detter J.C."/>
            <person name="Goker M."/>
            <person name="Woyke T."/>
            <person name="Bristow J."/>
            <person name="Eisen J.A."/>
            <person name="Markowitz V."/>
            <person name="Hugenholtz P."/>
            <person name="Klenk H.P."/>
            <person name="Kyrpides N.C."/>
        </authorList>
    </citation>
    <scope>NUCLEOTIDE SEQUENCE</scope>
    <source>
        <strain evidence="7">DSM 17368 / JCM 12287 / NRRL B-23963</strain>
    </source>
</reference>
<evidence type="ECO:0000256" key="1">
    <source>
        <dbReference type="ARBA" id="ARBA00004141"/>
    </source>
</evidence>
<proteinExistence type="predicted"/>
<sequence length="128" mass="14022">MNSKTINIITWVLQGIMTLVFLMAGAMKVFTPFDQYVETMPYAAKLSAGIIKLIGTLEILGAIGMSLPFLIKKWYFLSPLAALGLAATMIGAIVTHAGRNEPFVMQIAFFAILVIIAFVRNKQIKAAR</sequence>
<dbReference type="InterPro" id="IPR032808">
    <property type="entry name" value="DoxX"/>
</dbReference>
<keyword evidence="7" id="KW-1185">Reference proteome</keyword>
<evidence type="ECO:0000256" key="3">
    <source>
        <dbReference type="ARBA" id="ARBA00022989"/>
    </source>
</evidence>
<feature type="transmembrane region" description="Helical" evidence="5">
    <location>
        <begin position="103"/>
        <end position="119"/>
    </location>
</feature>
<feature type="transmembrane region" description="Helical" evidence="5">
    <location>
        <begin position="12"/>
        <end position="30"/>
    </location>
</feature>
<evidence type="ECO:0000313" key="7">
    <source>
        <dbReference type="Proteomes" id="UP000005631"/>
    </source>
</evidence>
<name>G8R605_OWEHD</name>